<dbReference type="Proteomes" id="UP001209878">
    <property type="component" value="Unassembled WGS sequence"/>
</dbReference>
<feature type="compositionally biased region" description="Polar residues" evidence="1">
    <location>
        <begin position="195"/>
        <end position="206"/>
    </location>
</feature>
<evidence type="ECO:0000313" key="3">
    <source>
        <dbReference type="Proteomes" id="UP001209878"/>
    </source>
</evidence>
<organism evidence="2 3">
    <name type="scientific">Ridgeia piscesae</name>
    <name type="common">Tubeworm</name>
    <dbReference type="NCBI Taxonomy" id="27915"/>
    <lineage>
        <taxon>Eukaryota</taxon>
        <taxon>Metazoa</taxon>
        <taxon>Spiralia</taxon>
        <taxon>Lophotrochozoa</taxon>
        <taxon>Annelida</taxon>
        <taxon>Polychaeta</taxon>
        <taxon>Sedentaria</taxon>
        <taxon>Canalipalpata</taxon>
        <taxon>Sabellida</taxon>
        <taxon>Siboglinidae</taxon>
        <taxon>Ridgeia</taxon>
    </lineage>
</organism>
<feature type="region of interest" description="Disordered" evidence="1">
    <location>
        <begin position="118"/>
        <end position="179"/>
    </location>
</feature>
<keyword evidence="3" id="KW-1185">Reference proteome</keyword>
<comment type="caution">
    <text evidence="2">The sequence shown here is derived from an EMBL/GenBank/DDBJ whole genome shotgun (WGS) entry which is preliminary data.</text>
</comment>
<name>A0AAD9NI06_RIDPI</name>
<proteinExistence type="predicted"/>
<feature type="compositionally biased region" description="Polar residues" evidence="1">
    <location>
        <begin position="742"/>
        <end position="752"/>
    </location>
</feature>
<feature type="region of interest" description="Disordered" evidence="1">
    <location>
        <begin position="195"/>
        <end position="314"/>
    </location>
</feature>
<sequence length="815" mass="88398">MVNPQDGLAVMSAEDKFVFATDDSGSSSPAGANNLSSVASTVSLNELLEKGLDGNNHEDFFSEDNSRFDDFSDDENARGEGSLKQDTSDCQGSELTDVMWEEDGTIGSQVCLSGEGETGAGDGRFVPVDVSVGQDKGTPTLGCVNEYSSSGSESESEADTNVKSRLPLTDSFDTQNNSTDTVILRQGQTLSDVSACASNTSQQSTRMKQKPAVKPKPIMWSSPDTSKPGEVSRSDVNRQHSTGDSWKSLDQSTSQLGDSSQTPESFRCRCGGDTHDVATGNSPDSVMQTSYSSSSDSEIVGSDKVTSRDDGYSSNSAVSVNICKPHGSESYSKPNSCTKPESMIVGCAFRECLSQEDEAVVLKTRRSPGVTDDDEYKTRSVKDIRASFEMAASSHSHVEASCSKAKREKQTPAKKSPCRRHLEDCCQLRQDSGGNFGMCYSDTYLNISSFVHNRCWRVDCRDRVMLRRSCSDGALYCHNLGFVARPQRSGSRLVPPTSPHVVGWTTAEIASSKLRETVAQPGGWDYRQMAKIGRQRGSPRSLGEGAENGYCSWENLKPQRPAAIGSEQLIDVTQLRDCERRWNHHQVAVPSMHFLADISESDGRWDRPRSVGRQWEVEVIGGLKVTERTMAWEGSLEAFEEVYQEAMSSQRPSSTHSQSALTLHVPHADLGYSQGDLCSCSQGDVRHRDSGTSLNTGVATESCKLRCAAGSTMDPQPRALSQRRNIPHSSSNTRSELGVNSRLVSTSDQVDSGMTDPPGARVGNTLLEAKIKRGPEGVAPVNPAFKGGLNETAISRDLQSKSCLLLYVDFSPVYS</sequence>
<feature type="compositionally biased region" description="Low complexity" evidence="1">
    <location>
        <begin position="285"/>
        <end position="302"/>
    </location>
</feature>
<gene>
    <name evidence="2" type="ORF">NP493_1206g00024</name>
</gene>
<feature type="region of interest" description="Disordered" evidence="1">
    <location>
        <begin position="710"/>
        <end position="761"/>
    </location>
</feature>
<dbReference type="AlphaFoldDB" id="A0AAD9NI06"/>
<accession>A0AAD9NI06</accession>
<feature type="compositionally biased region" description="Polar residues" evidence="1">
    <location>
        <begin position="722"/>
        <end position="735"/>
    </location>
</feature>
<reference evidence="2" key="1">
    <citation type="journal article" date="2023" name="Mol. Biol. Evol.">
        <title>Third-Generation Sequencing Reveals the Adaptive Role of the Epigenome in Three Deep-Sea Polychaetes.</title>
        <authorList>
            <person name="Perez M."/>
            <person name="Aroh O."/>
            <person name="Sun Y."/>
            <person name="Lan Y."/>
            <person name="Juniper S.K."/>
            <person name="Young C.R."/>
            <person name="Angers B."/>
            <person name="Qian P.Y."/>
        </authorList>
    </citation>
    <scope>NUCLEOTIDE SEQUENCE</scope>
    <source>
        <strain evidence="2">R07B-5</strain>
    </source>
</reference>
<dbReference type="EMBL" id="JAODUO010001205">
    <property type="protein sequence ID" value="KAK2169016.1"/>
    <property type="molecule type" value="Genomic_DNA"/>
</dbReference>
<evidence type="ECO:0000313" key="2">
    <source>
        <dbReference type="EMBL" id="KAK2169016.1"/>
    </source>
</evidence>
<feature type="compositionally biased region" description="Polar residues" evidence="1">
    <location>
        <begin position="239"/>
        <end position="264"/>
    </location>
</feature>
<protein>
    <submittedName>
        <fullName evidence="2">Uncharacterized protein</fullName>
    </submittedName>
</protein>
<evidence type="ECO:0000256" key="1">
    <source>
        <dbReference type="SAM" id="MobiDB-lite"/>
    </source>
</evidence>
<feature type="compositionally biased region" description="Basic and acidic residues" evidence="1">
    <location>
        <begin position="266"/>
        <end position="276"/>
    </location>
</feature>
<feature type="compositionally biased region" description="Basic and acidic residues" evidence="1">
    <location>
        <begin position="53"/>
        <end position="87"/>
    </location>
</feature>
<feature type="region of interest" description="Disordered" evidence="1">
    <location>
        <begin position="53"/>
        <end position="98"/>
    </location>
</feature>